<organism evidence="2 3">
    <name type="scientific">Perkinsus olseni</name>
    <name type="common">Perkinsus atlanticus</name>
    <dbReference type="NCBI Taxonomy" id="32597"/>
    <lineage>
        <taxon>Eukaryota</taxon>
        <taxon>Sar</taxon>
        <taxon>Alveolata</taxon>
        <taxon>Perkinsozoa</taxon>
        <taxon>Perkinsea</taxon>
        <taxon>Perkinsida</taxon>
        <taxon>Perkinsidae</taxon>
        <taxon>Perkinsus</taxon>
    </lineage>
</organism>
<dbReference type="OrthoDB" id="10435123at2759"/>
<feature type="region of interest" description="Disordered" evidence="1">
    <location>
        <begin position="20"/>
        <end position="101"/>
    </location>
</feature>
<protein>
    <submittedName>
        <fullName evidence="2">Uncharacterized protein</fullName>
    </submittedName>
</protein>
<accession>A0A7J6NZL3</accession>
<evidence type="ECO:0000313" key="3">
    <source>
        <dbReference type="Proteomes" id="UP000541610"/>
    </source>
</evidence>
<dbReference type="EMBL" id="JABANP010000127">
    <property type="protein sequence ID" value="KAF4689324.1"/>
    <property type="molecule type" value="Genomic_DNA"/>
</dbReference>
<sequence>MGCTSSTLPVDVEAYESVYASPTAKRRRRAKPLGVYEREGYQRGGHRLSSQETDPGGSSPSPPTAHPYTVVEYPRSWPSSESLTRRNDDFEGMPSLGPGVQVTALYHPRRFSPRYTR</sequence>
<name>A0A7J6NZL3_PEROL</name>
<dbReference type="Proteomes" id="UP000541610">
    <property type="component" value="Unassembled WGS sequence"/>
</dbReference>
<proteinExistence type="predicted"/>
<dbReference type="AlphaFoldDB" id="A0A7J6NZL3"/>
<reference evidence="2 3" key="1">
    <citation type="submission" date="2020-04" db="EMBL/GenBank/DDBJ databases">
        <title>Perkinsus olseni comparative genomics.</title>
        <authorList>
            <person name="Bogema D.R."/>
        </authorList>
    </citation>
    <scope>NUCLEOTIDE SEQUENCE [LARGE SCALE GENOMIC DNA]</scope>
    <source>
        <strain evidence="2">00978-12</strain>
    </source>
</reference>
<evidence type="ECO:0000313" key="2">
    <source>
        <dbReference type="EMBL" id="KAF4689324.1"/>
    </source>
</evidence>
<gene>
    <name evidence="2" type="ORF">FOZ60_001737</name>
</gene>
<evidence type="ECO:0000256" key="1">
    <source>
        <dbReference type="SAM" id="MobiDB-lite"/>
    </source>
</evidence>
<comment type="caution">
    <text evidence="2">The sequence shown here is derived from an EMBL/GenBank/DDBJ whole genome shotgun (WGS) entry which is preliminary data.</text>
</comment>